<name>A0A8T1WEC4_9STRA</name>
<comment type="caution">
    <text evidence="2">The sequence shown here is derived from an EMBL/GenBank/DDBJ whole genome shotgun (WGS) entry which is preliminary data.</text>
</comment>
<keyword evidence="3" id="KW-1185">Reference proteome</keyword>
<dbReference type="EMBL" id="JAGDFM010000014">
    <property type="protein sequence ID" value="KAG7392067.1"/>
    <property type="molecule type" value="Genomic_DNA"/>
</dbReference>
<accession>A0A8T1WEC4</accession>
<feature type="region of interest" description="Disordered" evidence="1">
    <location>
        <begin position="65"/>
        <end position="102"/>
    </location>
</feature>
<reference evidence="2" key="1">
    <citation type="submission" date="2021-02" db="EMBL/GenBank/DDBJ databases">
        <authorList>
            <person name="Palmer J.M."/>
        </authorList>
    </citation>
    <scope>NUCLEOTIDE SEQUENCE</scope>
    <source>
        <strain evidence="2">SCRP734</strain>
    </source>
</reference>
<evidence type="ECO:0000313" key="3">
    <source>
        <dbReference type="Proteomes" id="UP000694044"/>
    </source>
</evidence>
<evidence type="ECO:0000256" key="1">
    <source>
        <dbReference type="SAM" id="MobiDB-lite"/>
    </source>
</evidence>
<dbReference type="AlphaFoldDB" id="A0A8T1WEC4"/>
<evidence type="ECO:0000313" key="2">
    <source>
        <dbReference type="EMBL" id="KAG7392067.1"/>
    </source>
</evidence>
<proteinExistence type="predicted"/>
<dbReference type="OrthoDB" id="128108at2759"/>
<organism evidence="2 3">
    <name type="scientific">Phytophthora pseudosyringae</name>
    <dbReference type="NCBI Taxonomy" id="221518"/>
    <lineage>
        <taxon>Eukaryota</taxon>
        <taxon>Sar</taxon>
        <taxon>Stramenopiles</taxon>
        <taxon>Oomycota</taxon>
        <taxon>Peronosporomycetes</taxon>
        <taxon>Peronosporales</taxon>
        <taxon>Peronosporaceae</taxon>
        <taxon>Phytophthora</taxon>
    </lineage>
</organism>
<protein>
    <submittedName>
        <fullName evidence="2">Uncharacterized protein</fullName>
    </submittedName>
</protein>
<sequence length="138" mass="15900">MPNRDLAHLSRAHEVLGDSFVHSPSFSVSLGPTYKTKSTIPRRASGNRQSARYRVEAVLVELQERRNEREQDLNQYSNAPLHEVENEDTDTPIMDPFRDLGGPDAIKDMTNFSLREFNELWLTVRDPVRMNYNVGRGR</sequence>
<gene>
    <name evidence="2" type="ORF">PHYPSEUDO_002291</name>
</gene>
<dbReference type="Proteomes" id="UP000694044">
    <property type="component" value="Unassembled WGS sequence"/>
</dbReference>